<evidence type="ECO:0000313" key="2">
    <source>
        <dbReference type="Proteomes" id="UP000807309"/>
    </source>
</evidence>
<dbReference type="Proteomes" id="UP000807309">
    <property type="component" value="Unassembled WGS sequence"/>
</dbReference>
<name>A0ABS0CC39_9NOCA</name>
<proteinExistence type="predicted"/>
<gene>
    <name evidence="1" type="ORF">IU470_12785</name>
</gene>
<organism evidence="1 2">
    <name type="scientific">Nocardia abscessus</name>
    <dbReference type="NCBI Taxonomy" id="120957"/>
    <lineage>
        <taxon>Bacteria</taxon>
        <taxon>Bacillati</taxon>
        <taxon>Actinomycetota</taxon>
        <taxon>Actinomycetes</taxon>
        <taxon>Mycobacteriales</taxon>
        <taxon>Nocardiaceae</taxon>
        <taxon>Nocardia</taxon>
    </lineage>
</organism>
<sequence>MASTEVRDPLLPHAEAAAGVSPEAAVVWPDPSPLDAWWHRIMHSDPMRRTAA</sequence>
<dbReference type="EMBL" id="JADLRE010000008">
    <property type="protein sequence ID" value="MBF6225973.1"/>
    <property type="molecule type" value="Genomic_DNA"/>
</dbReference>
<keyword evidence="2" id="KW-1185">Reference proteome</keyword>
<accession>A0ABS0CC39</accession>
<reference evidence="1 2" key="1">
    <citation type="submission" date="2020-10" db="EMBL/GenBank/DDBJ databases">
        <title>Identification of Nocardia species via Next-generation sequencing and recognition of intraspecies genetic diversity.</title>
        <authorList>
            <person name="Li P."/>
            <person name="Li P."/>
            <person name="Lu B."/>
        </authorList>
    </citation>
    <scope>NUCLEOTIDE SEQUENCE [LARGE SCALE GENOMIC DNA]</scope>
    <source>
        <strain evidence="1 2">N-11</strain>
    </source>
</reference>
<comment type="caution">
    <text evidence="1">The sequence shown here is derived from an EMBL/GenBank/DDBJ whole genome shotgun (WGS) entry which is preliminary data.</text>
</comment>
<protein>
    <submittedName>
        <fullName evidence="1">Uncharacterized protein</fullName>
    </submittedName>
</protein>
<evidence type="ECO:0000313" key="1">
    <source>
        <dbReference type="EMBL" id="MBF6225973.1"/>
    </source>
</evidence>
<dbReference type="RefSeq" id="WP_195033145.1">
    <property type="nucleotide sequence ID" value="NZ_JADLRE010000008.1"/>
</dbReference>